<name>A0A2H3J8T1_WOLCO</name>
<dbReference type="Proteomes" id="UP000218811">
    <property type="component" value="Unassembled WGS sequence"/>
</dbReference>
<reference evidence="2 3" key="1">
    <citation type="journal article" date="2012" name="Science">
        <title>The Paleozoic origin of enzymatic lignin decomposition reconstructed from 31 fungal genomes.</title>
        <authorList>
            <person name="Floudas D."/>
            <person name="Binder M."/>
            <person name="Riley R."/>
            <person name="Barry K."/>
            <person name="Blanchette R.A."/>
            <person name="Henrissat B."/>
            <person name="Martinez A.T."/>
            <person name="Otillar R."/>
            <person name="Spatafora J.W."/>
            <person name="Yadav J.S."/>
            <person name="Aerts A."/>
            <person name="Benoit I."/>
            <person name="Boyd A."/>
            <person name="Carlson A."/>
            <person name="Copeland A."/>
            <person name="Coutinho P.M."/>
            <person name="de Vries R.P."/>
            <person name="Ferreira P."/>
            <person name="Findley K."/>
            <person name="Foster B."/>
            <person name="Gaskell J."/>
            <person name="Glotzer D."/>
            <person name="Gorecki P."/>
            <person name="Heitman J."/>
            <person name="Hesse C."/>
            <person name="Hori C."/>
            <person name="Igarashi K."/>
            <person name="Jurgens J.A."/>
            <person name="Kallen N."/>
            <person name="Kersten P."/>
            <person name="Kohler A."/>
            <person name="Kuees U."/>
            <person name="Kumar T.K.A."/>
            <person name="Kuo A."/>
            <person name="LaButti K."/>
            <person name="Larrondo L.F."/>
            <person name="Lindquist E."/>
            <person name="Ling A."/>
            <person name="Lombard V."/>
            <person name="Lucas S."/>
            <person name="Lundell T."/>
            <person name="Martin R."/>
            <person name="McLaughlin D.J."/>
            <person name="Morgenstern I."/>
            <person name="Morin E."/>
            <person name="Murat C."/>
            <person name="Nagy L.G."/>
            <person name="Nolan M."/>
            <person name="Ohm R.A."/>
            <person name="Patyshakuliyeva A."/>
            <person name="Rokas A."/>
            <person name="Ruiz-Duenas F.J."/>
            <person name="Sabat G."/>
            <person name="Salamov A."/>
            <person name="Samejima M."/>
            <person name="Schmutz J."/>
            <person name="Slot J.C."/>
            <person name="St John F."/>
            <person name="Stenlid J."/>
            <person name="Sun H."/>
            <person name="Sun S."/>
            <person name="Syed K."/>
            <person name="Tsang A."/>
            <person name="Wiebenga A."/>
            <person name="Young D."/>
            <person name="Pisabarro A."/>
            <person name="Eastwood D.C."/>
            <person name="Martin F."/>
            <person name="Cullen D."/>
            <person name="Grigoriev I.V."/>
            <person name="Hibbett D.S."/>
        </authorList>
    </citation>
    <scope>NUCLEOTIDE SEQUENCE [LARGE SCALE GENOMIC DNA]</scope>
    <source>
        <strain evidence="2 3">MD-104</strain>
    </source>
</reference>
<accession>A0A2H3J8T1</accession>
<keyword evidence="3" id="KW-1185">Reference proteome</keyword>
<evidence type="ECO:0000313" key="3">
    <source>
        <dbReference type="Proteomes" id="UP000218811"/>
    </source>
</evidence>
<gene>
    <name evidence="2" type="ORF">WOLCODRAFT_161736</name>
</gene>
<dbReference type="AlphaFoldDB" id="A0A2H3J8T1"/>
<evidence type="ECO:0000256" key="1">
    <source>
        <dbReference type="SAM" id="MobiDB-lite"/>
    </source>
</evidence>
<organism evidence="2 3">
    <name type="scientific">Wolfiporia cocos (strain MD-104)</name>
    <name type="common">Brown rot fungus</name>
    <dbReference type="NCBI Taxonomy" id="742152"/>
    <lineage>
        <taxon>Eukaryota</taxon>
        <taxon>Fungi</taxon>
        <taxon>Dikarya</taxon>
        <taxon>Basidiomycota</taxon>
        <taxon>Agaricomycotina</taxon>
        <taxon>Agaricomycetes</taxon>
        <taxon>Polyporales</taxon>
        <taxon>Phaeolaceae</taxon>
        <taxon>Wolfiporia</taxon>
    </lineage>
</organism>
<feature type="region of interest" description="Disordered" evidence="1">
    <location>
        <begin position="1"/>
        <end position="21"/>
    </location>
</feature>
<protein>
    <submittedName>
        <fullName evidence="2">Uncharacterized protein</fullName>
    </submittedName>
</protein>
<evidence type="ECO:0000313" key="2">
    <source>
        <dbReference type="EMBL" id="PCH38662.1"/>
    </source>
</evidence>
<dbReference type="EMBL" id="KB467942">
    <property type="protein sequence ID" value="PCH38662.1"/>
    <property type="molecule type" value="Genomic_DNA"/>
</dbReference>
<proteinExistence type="predicted"/>
<sequence length="185" mass="20562">MIVDDRGIPEAPPPTDPAEIPGVAMPAAADDEVRLETLPSMLWSNGDKMPDTEPCASFFVGNREGIRLGEPFLNDELARPKNKDAEAFPDTMLRAGKASLRIYLGGDKFEFYDRQIHIRQGSKSSPGPSRTLEHMVKSISKELEGERFKKSALEANFGYTVDDLALKELRYVSAGSFQAMLMRRI</sequence>